<evidence type="ECO:0000259" key="5">
    <source>
        <dbReference type="PROSITE" id="PS50011"/>
    </source>
</evidence>
<evidence type="ECO:0000256" key="2">
    <source>
        <dbReference type="ARBA" id="ARBA00022741"/>
    </source>
</evidence>
<dbReference type="EMBL" id="AP027735">
    <property type="protein sequence ID" value="BDZ58115.1"/>
    <property type="molecule type" value="Genomic_DNA"/>
</dbReference>
<feature type="compositionally biased region" description="Basic residues" evidence="4">
    <location>
        <begin position="85"/>
        <end position="101"/>
    </location>
</feature>
<evidence type="ECO:0000313" key="6">
    <source>
        <dbReference type="EMBL" id="BDZ58115.1"/>
    </source>
</evidence>
<organism evidence="6 7">
    <name type="scientific">Barrientosiimonas endolithica</name>
    <dbReference type="NCBI Taxonomy" id="1535208"/>
    <lineage>
        <taxon>Bacteria</taxon>
        <taxon>Bacillati</taxon>
        <taxon>Actinomycetota</taxon>
        <taxon>Actinomycetes</taxon>
        <taxon>Micrococcales</taxon>
        <taxon>Dermacoccaceae</taxon>
        <taxon>Barrientosiimonas</taxon>
    </lineage>
</organism>
<feature type="domain" description="Protein kinase" evidence="5">
    <location>
        <begin position="1"/>
        <end position="109"/>
    </location>
</feature>
<sequence length="109" mass="12058">MHHRDVKPGNVLLRPDGAAVLTDFGIAALIDETRLTGTGQVVGSPEFMAPERLRGEPDDPASDLYSLGMLMFVAVDGHSPLRRSSPSRRCRRSCTSRRRFRPTPGRSNR</sequence>
<reference evidence="7" key="1">
    <citation type="journal article" date="2019" name="Int. J. Syst. Evol. Microbiol.">
        <title>The Global Catalogue of Microorganisms (GCM) 10K type strain sequencing project: providing services to taxonomists for standard genome sequencing and annotation.</title>
        <authorList>
            <consortium name="The Broad Institute Genomics Platform"/>
            <consortium name="The Broad Institute Genome Sequencing Center for Infectious Disease"/>
            <person name="Wu L."/>
            <person name="Ma J."/>
        </authorList>
    </citation>
    <scope>NUCLEOTIDE SEQUENCE [LARGE SCALE GENOMIC DNA]</scope>
    <source>
        <strain evidence="7">NBRC 110608</strain>
    </source>
</reference>
<dbReference type="SUPFAM" id="SSF56112">
    <property type="entry name" value="Protein kinase-like (PK-like)"/>
    <property type="match status" value="1"/>
</dbReference>
<comment type="similarity">
    <text evidence="1">Belongs to the protein kinase superfamily. STE Ser/Thr protein kinase family. STE20 subfamily.</text>
</comment>
<dbReference type="InterPro" id="IPR051931">
    <property type="entry name" value="PAK3-like"/>
</dbReference>
<dbReference type="PROSITE" id="PS50011">
    <property type="entry name" value="PROTEIN_KINASE_DOM"/>
    <property type="match status" value="1"/>
</dbReference>
<dbReference type="Gene3D" id="1.10.510.10">
    <property type="entry name" value="Transferase(Phosphotransferase) domain 1"/>
    <property type="match status" value="1"/>
</dbReference>
<proteinExistence type="inferred from homology"/>
<dbReference type="InterPro" id="IPR000719">
    <property type="entry name" value="Prot_kinase_dom"/>
</dbReference>
<gene>
    <name evidence="6" type="ORF">GCM10025872_17720</name>
</gene>
<name>A0ABM8HB41_9MICO</name>
<dbReference type="Pfam" id="PF00069">
    <property type="entry name" value="Pkinase"/>
    <property type="match status" value="1"/>
</dbReference>
<protein>
    <recommendedName>
        <fullName evidence="5">Protein kinase domain-containing protein</fullName>
    </recommendedName>
</protein>
<dbReference type="PANTHER" id="PTHR45832:SF22">
    <property type="entry name" value="SERINE_THREONINE-PROTEIN KINASE SAMKA-RELATED"/>
    <property type="match status" value="1"/>
</dbReference>
<dbReference type="InterPro" id="IPR011009">
    <property type="entry name" value="Kinase-like_dom_sf"/>
</dbReference>
<evidence type="ECO:0000313" key="7">
    <source>
        <dbReference type="Proteomes" id="UP001321421"/>
    </source>
</evidence>
<keyword evidence="3" id="KW-0067">ATP-binding</keyword>
<dbReference type="InterPro" id="IPR008271">
    <property type="entry name" value="Ser/Thr_kinase_AS"/>
</dbReference>
<dbReference type="PANTHER" id="PTHR45832">
    <property type="entry name" value="SERINE/THREONINE-PROTEIN KINASE SAMKA-RELATED-RELATED"/>
    <property type="match status" value="1"/>
</dbReference>
<evidence type="ECO:0000256" key="3">
    <source>
        <dbReference type="ARBA" id="ARBA00022840"/>
    </source>
</evidence>
<keyword evidence="7" id="KW-1185">Reference proteome</keyword>
<accession>A0ABM8HB41</accession>
<evidence type="ECO:0000256" key="4">
    <source>
        <dbReference type="SAM" id="MobiDB-lite"/>
    </source>
</evidence>
<dbReference type="Proteomes" id="UP001321421">
    <property type="component" value="Chromosome"/>
</dbReference>
<dbReference type="PROSITE" id="PS00108">
    <property type="entry name" value="PROTEIN_KINASE_ST"/>
    <property type="match status" value="1"/>
</dbReference>
<keyword evidence="2" id="KW-0547">Nucleotide-binding</keyword>
<evidence type="ECO:0000256" key="1">
    <source>
        <dbReference type="ARBA" id="ARBA00008874"/>
    </source>
</evidence>
<feature type="region of interest" description="Disordered" evidence="4">
    <location>
        <begin position="80"/>
        <end position="109"/>
    </location>
</feature>